<proteinExistence type="predicted"/>
<dbReference type="AlphaFoldDB" id="A0A8H7C6I1"/>
<dbReference type="Proteomes" id="UP000629468">
    <property type="component" value="Unassembled WGS sequence"/>
</dbReference>
<evidence type="ECO:0000313" key="2">
    <source>
        <dbReference type="EMBL" id="KAF7763549.1"/>
    </source>
</evidence>
<keyword evidence="1" id="KW-0732">Signal</keyword>
<protein>
    <submittedName>
        <fullName evidence="2">Uncharacterized protein</fullName>
    </submittedName>
</protein>
<accession>A0A8H7C6I1</accession>
<dbReference type="EMBL" id="JABXXO010000011">
    <property type="protein sequence ID" value="KAF7763549.1"/>
    <property type="molecule type" value="Genomic_DNA"/>
</dbReference>
<organism evidence="2 3">
    <name type="scientific">Agaricus bisporus var. burnettii</name>
    <dbReference type="NCBI Taxonomy" id="192524"/>
    <lineage>
        <taxon>Eukaryota</taxon>
        <taxon>Fungi</taxon>
        <taxon>Dikarya</taxon>
        <taxon>Basidiomycota</taxon>
        <taxon>Agaricomycotina</taxon>
        <taxon>Agaricomycetes</taxon>
        <taxon>Agaricomycetidae</taxon>
        <taxon>Agaricales</taxon>
        <taxon>Agaricineae</taxon>
        <taxon>Agaricaceae</taxon>
        <taxon>Agaricus</taxon>
    </lineage>
</organism>
<feature type="chain" id="PRO_5034323830" evidence="1">
    <location>
        <begin position="20"/>
        <end position="100"/>
    </location>
</feature>
<feature type="signal peptide" evidence="1">
    <location>
        <begin position="1"/>
        <end position="19"/>
    </location>
</feature>
<sequence>MLKKTLLFLALSSVAFVSATPVAQAVEPPPTCPPVAGILAGLAQIQICGYTSPDGSKFRCTCSDPKYKCCYLTPSAEAGVCLFATACLDFPPLSLPSPSK</sequence>
<name>A0A8H7C6I1_AGABI</name>
<comment type="caution">
    <text evidence="2">The sequence shown here is derived from an EMBL/GenBank/DDBJ whole genome shotgun (WGS) entry which is preliminary data.</text>
</comment>
<evidence type="ECO:0000313" key="3">
    <source>
        <dbReference type="Proteomes" id="UP000629468"/>
    </source>
</evidence>
<reference evidence="2 3" key="1">
    <citation type="journal article" name="Sci. Rep.">
        <title>Telomere-to-telomere assembled and centromere annotated genomes of the two main subspecies of the button mushroom Agaricus bisporus reveal especially polymorphic chromosome ends.</title>
        <authorList>
            <person name="Sonnenberg A.S.M."/>
            <person name="Sedaghat-Telgerd N."/>
            <person name="Lavrijssen B."/>
            <person name="Ohm R.A."/>
            <person name="Hendrickx P.M."/>
            <person name="Scholtmeijer K."/>
            <person name="Baars J.J.P."/>
            <person name="van Peer A."/>
        </authorList>
    </citation>
    <scope>NUCLEOTIDE SEQUENCE [LARGE SCALE GENOMIC DNA]</scope>
    <source>
        <strain evidence="2 3">H119_p4</strain>
    </source>
</reference>
<gene>
    <name evidence="2" type="ORF">Agabi119p4_8086</name>
</gene>
<evidence type="ECO:0000256" key="1">
    <source>
        <dbReference type="SAM" id="SignalP"/>
    </source>
</evidence>